<proteinExistence type="predicted"/>
<sequence>MKRIRLQELHDVTEGHILQDVLPGKFISSGGLSFSKPGGRSHTNDGPDGRDYHIHSDCEAFVILQGKGSVEINGQCHPIATGDVIIVEPEEDHHLISSIEDPIVTLWCHASSTRNKNQ</sequence>
<evidence type="ECO:0000313" key="4">
    <source>
        <dbReference type="Proteomes" id="UP000245202"/>
    </source>
</evidence>
<feature type="domain" description="Cupin type-2" evidence="2">
    <location>
        <begin position="51"/>
        <end position="107"/>
    </location>
</feature>
<evidence type="ECO:0000256" key="1">
    <source>
        <dbReference type="ARBA" id="ARBA00023125"/>
    </source>
</evidence>
<dbReference type="RefSeq" id="WP_108993765.1">
    <property type="nucleotide sequence ID" value="NZ_BDQX01000178.1"/>
</dbReference>
<organism evidence="3 4">
    <name type="scientific">Paenibacillus agaridevorans</name>
    <dbReference type="NCBI Taxonomy" id="171404"/>
    <lineage>
        <taxon>Bacteria</taxon>
        <taxon>Bacillati</taxon>
        <taxon>Bacillota</taxon>
        <taxon>Bacilli</taxon>
        <taxon>Bacillales</taxon>
        <taxon>Paenibacillaceae</taxon>
        <taxon>Paenibacillus</taxon>
    </lineage>
</organism>
<evidence type="ECO:0000313" key="3">
    <source>
        <dbReference type="EMBL" id="GBG08924.1"/>
    </source>
</evidence>
<dbReference type="Proteomes" id="UP000245202">
    <property type="component" value="Unassembled WGS sequence"/>
</dbReference>
<evidence type="ECO:0000259" key="2">
    <source>
        <dbReference type="Pfam" id="PF07883"/>
    </source>
</evidence>
<dbReference type="SUPFAM" id="SSF51215">
    <property type="entry name" value="Regulatory protein AraC"/>
    <property type="match status" value="1"/>
</dbReference>
<keyword evidence="4" id="KW-1185">Reference proteome</keyword>
<dbReference type="InterPro" id="IPR013096">
    <property type="entry name" value="Cupin_2"/>
</dbReference>
<name>A0A2R5F010_9BACL</name>
<dbReference type="GO" id="GO:0003677">
    <property type="term" value="F:DNA binding"/>
    <property type="evidence" value="ECO:0007669"/>
    <property type="project" value="UniProtKB-KW"/>
</dbReference>
<dbReference type="Gene3D" id="2.60.120.10">
    <property type="entry name" value="Jelly Rolls"/>
    <property type="match status" value="1"/>
</dbReference>
<accession>A0A2R5F010</accession>
<keyword evidence="1" id="KW-0238">DNA-binding</keyword>
<dbReference type="EMBL" id="BDQX01000178">
    <property type="protein sequence ID" value="GBG08924.1"/>
    <property type="molecule type" value="Genomic_DNA"/>
</dbReference>
<dbReference type="InterPro" id="IPR014710">
    <property type="entry name" value="RmlC-like_jellyroll"/>
</dbReference>
<gene>
    <name evidence="3" type="ORF">PAT3040_03539</name>
</gene>
<dbReference type="Pfam" id="PF07883">
    <property type="entry name" value="Cupin_2"/>
    <property type="match status" value="1"/>
</dbReference>
<dbReference type="AlphaFoldDB" id="A0A2R5F010"/>
<comment type="caution">
    <text evidence="3">The sequence shown here is derived from an EMBL/GenBank/DDBJ whole genome shotgun (WGS) entry which is preliminary data.</text>
</comment>
<dbReference type="InterPro" id="IPR037923">
    <property type="entry name" value="HTH-like"/>
</dbReference>
<reference evidence="3 4" key="1">
    <citation type="submission" date="2017-08" db="EMBL/GenBank/DDBJ databases">
        <title>Substantial Increase in Enzyme Production by Combined Drug-Resistance Mutations in Paenibacillus agaridevorans.</title>
        <authorList>
            <person name="Tanaka Y."/>
            <person name="Funane K."/>
            <person name="Hosaka T."/>
            <person name="Shiwa Y."/>
            <person name="Fujita N."/>
            <person name="Miyazaki T."/>
            <person name="Yoshikawa H."/>
            <person name="Murakami K."/>
            <person name="Kasahara K."/>
            <person name="Inaoka T."/>
            <person name="Hiraga Y."/>
            <person name="Ochi K."/>
        </authorList>
    </citation>
    <scope>NUCLEOTIDE SEQUENCE [LARGE SCALE GENOMIC DNA]</scope>
    <source>
        <strain evidence="3 4">T-3040</strain>
    </source>
</reference>
<protein>
    <submittedName>
        <fullName evidence="3">Cupin</fullName>
    </submittedName>
</protein>